<gene>
    <name evidence="1" type="ORF">RND81_11G190700</name>
</gene>
<keyword evidence="2" id="KW-1185">Reference proteome</keyword>
<protein>
    <submittedName>
        <fullName evidence="1">Uncharacterized protein</fullName>
    </submittedName>
</protein>
<dbReference type="EMBL" id="JBDFQZ010000011">
    <property type="protein sequence ID" value="KAK9678141.1"/>
    <property type="molecule type" value="Genomic_DNA"/>
</dbReference>
<dbReference type="PANTHER" id="PTHR44375:SF6">
    <property type="entry name" value="F28J7.36 PROTEIN"/>
    <property type="match status" value="1"/>
</dbReference>
<name>A0AAW1HNU5_SAPOF</name>
<dbReference type="Gene3D" id="3.40.50.720">
    <property type="entry name" value="NAD(P)-binding Rossmann-like Domain"/>
    <property type="match status" value="1"/>
</dbReference>
<dbReference type="CDD" id="cd05233">
    <property type="entry name" value="SDR_c"/>
    <property type="match status" value="1"/>
</dbReference>
<dbReference type="Pfam" id="PF13561">
    <property type="entry name" value="adh_short_C2"/>
    <property type="match status" value="1"/>
</dbReference>
<dbReference type="AlphaFoldDB" id="A0AAW1HNU5"/>
<reference evidence="1 2" key="1">
    <citation type="submission" date="2024-03" db="EMBL/GenBank/DDBJ databases">
        <title>WGS assembly of Saponaria officinalis var. Norfolk2.</title>
        <authorList>
            <person name="Jenkins J."/>
            <person name="Shu S."/>
            <person name="Grimwood J."/>
            <person name="Barry K."/>
            <person name="Goodstein D."/>
            <person name="Schmutz J."/>
            <person name="Leebens-Mack J."/>
            <person name="Osbourn A."/>
        </authorList>
    </citation>
    <scope>NUCLEOTIDE SEQUENCE [LARGE SCALE GENOMIC DNA]</scope>
    <source>
        <strain evidence="2">cv. Norfolk2</strain>
        <strain evidence="1">JIC</strain>
        <tissue evidence="1">Leaf</tissue>
    </source>
</reference>
<dbReference type="PANTHER" id="PTHR44375">
    <property type="entry name" value="BETA-KETOACYL-ACP REDUCTASE-LIKE PROTEIN-RELATED"/>
    <property type="match status" value="1"/>
</dbReference>
<dbReference type="PRINTS" id="PR00081">
    <property type="entry name" value="GDHRDH"/>
</dbReference>
<dbReference type="Proteomes" id="UP001443914">
    <property type="component" value="Unassembled WGS sequence"/>
</dbReference>
<evidence type="ECO:0000313" key="2">
    <source>
        <dbReference type="Proteomes" id="UP001443914"/>
    </source>
</evidence>
<dbReference type="EMBL" id="JBDFQZ010000011">
    <property type="protein sequence ID" value="KAK9678143.1"/>
    <property type="molecule type" value="Genomic_DNA"/>
</dbReference>
<sequence length="266" mass="29445">MENCGKRVLLTSNGDDISVNIAFSLAKQGCRLVLMGNEGRLRSIADRISDSVNGTTAVEVVELDMENDTEANFNNAVEKACRILGKLDAFVNCYAYEGKLEDPLMITEDDFKKNVKINFMAVWFLVKVVGRKMRDQGTGGSIVLLTSINGAERGLYKGAAAFSSCMAGVNQLMKTMAMEIGKHNIRVNSIARGLHLQDEYLTSFGKERSEKLVNEANPLSRWLDAKKDLASTVTYLISDDSRYMTGTMTYVDGGQSLTRPRMKSYM</sequence>
<dbReference type="InterPro" id="IPR002347">
    <property type="entry name" value="SDR_fam"/>
</dbReference>
<accession>A0AAW1HNU5</accession>
<proteinExistence type="predicted"/>
<dbReference type="SUPFAM" id="SSF51735">
    <property type="entry name" value="NAD(P)-binding Rossmann-fold domains"/>
    <property type="match status" value="1"/>
</dbReference>
<comment type="caution">
    <text evidence="1">The sequence shown here is derived from an EMBL/GenBank/DDBJ whole genome shotgun (WGS) entry which is preliminary data.</text>
</comment>
<organism evidence="1 2">
    <name type="scientific">Saponaria officinalis</name>
    <name type="common">Common soapwort</name>
    <name type="synonym">Lychnis saponaria</name>
    <dbReference type="NCBI Taxonomy" id="3572"/>
    <lineage>
        <taxon>Eukaryota</taxon>
        <taxon>Viridiplantae</taxon>
        <taxon>Streptophyta</taxon>
        <taxon>Embryophyta</taxon>
        <taxon>Tracheophyta</taxon>
        <taxon>Spermatophyta</taxon>
        <taxon>Magnoliopsida</taxon>
        <taxon>eudicotyledons</taxon>
        <taxon>Gunneridae</taxon>
        <taxon>Pentapetalae</taxon>
        <taxon>Caryophyllales</taxon>
        <taxon>Caryophyllaceae</taxon>
        <taxon>Caryophylleae</taxon>
        <taxon>Saponaria</taxon>
    </lineage>
</organism>
<evidence type="ECO:0000313" key="1">
    <source>
        <dbReference type="EMBL" id="KAK9678140.1"/>
    </source>
</evidence>
<dbReference type="EMBL" id="JBDFQZ010000011">
    <property type="protein sequence ID" value="KAK9678140.1"/>
    <property type="molecule type" value="Genomic_DNA"/>
</dbReference>
<dbReference type="InterPro" id="IPR036291">
    <property type="entry name" value="NAD(P)-bd_dom_sf"/>
</dbReference>